<sequence>MHVCIYADIVPLKLSKLCIGDIGICVTRSKERSQLILQQQFYRPYFTNYMHIWIWLCFMGSRCLLYEAHIFFSQKTFKKLYDLSTSSHSVDRRNCKDSKNTSIN</sequence>
<evidence type="ECO:0000256" key="2">
    <source>
        <dbReference type="SAM" id="Phobius"/>
    </source>
</evidence>
<feature type="transmembrane region" description="Helical" evidence="2">
    <location>
        <begin position="52"/>
        <end position="72"/>
    </location>
</feature>
<reference evidence="3" key="2">
    <citation type="submission" date="2020-05" db="UniProtKB">
        <authorList>
            <consortium name="EnsemblMetazoa"/>
        </authorList>
    </citation>
    <scope>IDENTIFICATION</scope>
    <source>
        <strain evidence="3">IAEA</strain>
    </source>
</reference>
<keyword evidence="4" id="KW-1185">Reference proteome</keyword>
<evidence type="ECO:0000256" key="1">
    <source>
        <dbReference type="SAM" id="MobiDB-lite"/>
    </source>
</evidence>
<accession>A0A1B0AC13</accession>
<keyword evidence="2" id="KW-0472">Membrane</keyword>
<proteinExistence type="predicted"/>
<evidence type="ECO:0000313" key="3">
    <source>
        <dbReference type="EnsemblMetazoa" id="GPAI040701-PA"/>
    </source>
</evidence>
<name>A0A1B0AC13_GLOPL</name>
<reference evidence="4" key="1">
    <citation type="submission" date="2014-03" db="EMBL/GenBank/DDBJ databases">
        <authorList>
            <person name="Aksoy S."/>
            <person name="Warren W."/>
            <person name="Wilson R.K."/>
        </authorList>
    </citation>
    <scope>NUCLEOTIDE SEQUENCE [LARGE SCALE GENOMIC DNA]</scope>
    <source>
        <strain evidence="4">IAEA</strain>
    </source>
</reference>
<feature type="region of interest" description="Disordered" evidence="1">
    <location>
        <begin position="84"/>
        <end position="104"/>
    </location>
</feature>
<dbReference type="VEuPathDB" id="VectorBase:GPAI040701"/>
<dbReference type="AlphaFoldDB" id="A0A1B0AC13"/>
<dbReference type="EnsemblMetazoa" id="GPAI040701-RA">
    <property type="protein sequence ID" value="GPAI040701-PA"/>
    <property type="gene ID" value="GPAI040701"/>
</dbReference>
<organism evidence="3 4">
    <name type="scientific">Glossina pallidipes</name>
    <name type="common">Tsetse fly</name>
    <dbReference type="NCBI Taxonomy" id="7398"/>
    <lineage>
        <taxon>Eukaryota</taxon>
        <taxon>Metazoa</taxon>
        <taxon>Ecdysozoa</taxon>
        <taxon>Arthropoda</taxon>
        <taxon>Hexapoda</taxon>
        <taxon>Insecta</taxon>
        <taxon>Pterygota</taxon>
        <taxon>Neoptera</taxon>
        <taxon>Endopterygota</taxon>
        <taxon>Diptera</taxon>
        <taxon>Brachycera</taxon>
        <taxon>Muscomorpha</taxon>
        <taxon>Hippoboscoidea</taxon>
        <taxon>Glossinidae</taxon>
        <taxon>Glossina</taxon>
    </lineage>
</organism>
<evidence type="ECO:0000313" key="4">
    <source>
        <dbReference type="Proteomes" id="UP000092445"/>
    </source>
</evidence>
<protein>
    <submittedName>
        <fullName evidence="3">Uncharacterized protein</fullName>
    </submittedName>
</protein>
<dbReference type="Proteomes" id="UP000092445">
    <property type="component" value="Unassembled WGS sequence"/>
</dbReference>
<keyword evidence="2" id="KW-1133">Transmembrane helix</keyword>
<feature type="compositionally biased region" description="Basic and acidic residues" evidence="1">
    <location>
        <begin position="89"/>
        <end position="104"/>
    </location>
</feature>
<keyword evidence="2" id="KW-0812">Transmembrane</keyword>